<dbReference type="OrthoDB" id="10041151at2759"/>
<evidence type="ECO:0000313" key="2">
    <source>
        <dbReference type="Proteomes" id="UP000494163"/>
    </source>
</evidence>
<name>A0A0M4EHI4_DROBS</name>
<proteinExistence type="predicted"/>
<dbReference type="Proteomes" id="UP000494163">
    <property type="component" value="Chromosome 3L"/>
</dbReference>
<evidence type="ECO:0000313" key="1">
    <source>
        <dbReference type="EMBL" id="ALC44052.1"/>
    </source>
</evidence>
<protein>
    <submittedName>
        <fullName evidence="1">Klar</fullName>
    </submittedName>
</protein>
<gene>
    <name evidence="1" type="ORF">Dbus_chr3Lg1218</name>
</gene>
<reference evidence="1 2" key="1">
    <citation type="submission" date="2015-08" db="EMBL/GenBank/DDBJ databases">
        <title>Ancestral chromatin configuration constrains chromatin evolution on differentiating sex chromosomes in Drosophila.</title>
        <authorList>
            <person name="Zhou Q."/>
            <person name="Bachtrog D."/>
        </authorList>
    </citation>
    <scope>NUCLEOTIDE SEQUENCE [LARGE SCALE GENOMIC DNA]</scope>
    <source>
        <tissue evidence="1">Whole larvae</tissue>
    </source>
</reference>
<keyword evidence="2" id="KW-1185">Reference proteome</keyword>
<sequence length="137" mass="15795">MHRYSWGSHSSSTSLHSSATLGKDDLWAAIQTNYNYIMDTNLLDTCKEARFEIEEAQPTTRESKFPGSQLHILDETQRQEGLCEDPKELRRWLRDMENKLESSPTISELTLYCNSELQRHLAVHSVSANKNVKIQLL</sequence>
<dbReference type="STRING" id="30019.A0A0M4EHI4"/>
<dbReference type="AlphaFoldDB" id="A0A0M4EHI4"/>
<accession>A0A0M4EHI4</accession>
<dbReference type="EMBL" id="CP012525">
    <property type="protein sequence ID" value="ALC44052.1"/>
    <property type="molecule type" value="Genomic_DNA"/>
</dbReference>
<feature type="non-terminal residue" evidence="1">
    <location>
        <position position="137"/>
    </location>
</feature>
<organism evidence="1 2">
    <name type="scientific">Drosophila busckii</name>
    <name type="common">Fruit fly</name>
    <dbReference type="NCBI Taxonomy" id="30019"/>
    <lineage>
        <taxon>Eukaryota</taxon>
        <taxon>Metazoa</taxon>
        <taxon>Ecdysozoa</taxon>
        <taxon>Arthropoda</taxon>
        <taxon>Hexapoda</taxon>
        <taxon>Insecta</taxon>
        <taxon>Pterygota</taxon>
        <taxon>Neoptera</taxon>
        <taxon>Endopterygota</taxon>
        <taxon>Diptera</taxon>
        <taxon>Brachycera</taxon>
        <taxon>Muscomorpha</taxon>
        <taxon>Ephydroidea</taxon>
        <taxon>Drosophilidae</taxon>
        <taxon>Drosophila</taxon>
    </lineage>
</organism>